<sequence length="160" mass="17570">MSRAFTREDESDNAIADIGERPVSQHRNLVTEKGLAAIEAEIAALRADLARAEAESNREKIALVSRDLRYWNARRENAELSVPDPDSTVVRFGMSVTIEDDDGHKNRWQIVGEDEADAAHGKISHSSPMAIALFGKSVGDLATVNGKEWEILEMKANGTV</sequence>
<feature type="region of interest" description="Disordered" evidence="2">
    <location>
        <begin position="1"/>
        <end position="23"/>
    </location>
</feature>
<evidence type="ECO:0000313" key="4">
    <source>
        <dbReference type="EMBL" id="SFK55593.1"/>
    </source>
</evidence>
<evidence type="ECO:0000313" key="5">
    <source>
        <dbReference type="Proteomes" id="UP000323300"/>
    </source>
</evidence>
<evidence type="ECO:0000256" key="2">
    <source>
        <dbReference type="SAM" id="MobiDB-lite"/>
    </source>
</evidence>
<keyword evidence="4" id="KW-0648">Protein biosynthesis</keyword>
<protein>
    <submittedName>
        <fullName evidence="4">Transcription elongation factor, GreA/GreB family</fullName>
    </submittedName>
</protein>
<accession>A0A1I4AH42</accession>
<dbReference type="Proteomes" id="UP000323300">
    <property type="component" value="Unassembled WGS sequence"/>
</dbReference>
<gene>
    <name evidence="4" type="ORF">SAMN04488498_10862</name>
</gene>
<dbReference type="PANTHER" id="PTHR30437">
    <property type="entry name" value="TRANSCRIPTION ELONGATION FACTOR GREA"/>
    <property type="match status" value="1"/>
</dbReference>
<dbReference type="InterPro" id="IPR036953">
    <property type="entry name" value="GreA/GreB_C_sf"/>
</dbReference>
<organism evidence="4 5">
    <name type="scientific">Neomesorhizobium albiziae</name>
    <dbReference type="NCBI Taxonomy" id="335020"/>
    <lineage>
        <taxon>Bacteria</taxon>
        <taxon>Pseudomonadati</taxon>
        <taxon>Pseudomonadota</taxon>
        <taxon>Alphaproteobacteria</taxon>
        <taxon>Hyphomicrobiales</taxon>
        <taxon>Phyllobacteriaceae</taxon>
        <taxon>Neomesorhizobium</taxon>
    </lineage>
</organism>
<dbReference type="GO" id="GO:0003677">
    <property type="term" value="F:DNA binding"/>
    <property type="evidence" value="ECO:0007669"/>
    <property type="project" value="InterPro"/>
</dbReference>
<dbReference type="OrthoDB" id="8537952at2"/>
<keyword evidence="4" id="KW-0251">Elongation factor</keyword>
<proteinExistence type="predicted"/>
<dbReference type="EMBL" id="FOSL01000008">
    <property type="protein sequence ID" value="SFK55593.1"/>
    <property type="molecule type" value="Genomic_DNA"/>
</dbReference>
<dbReference type="GO" id="GO:0032784">
    <property type="term" value="P:regulation of DNA-templated transcription elongation"/>
    <property type="evidence" value="ECO:0007669"/>
    <property type="project" value="InterPro"/>
</dbReference>
<feature type="domain" description="Transcription elongation factor GreA/GreB C-terminal" evidence="3">
    <location>
        <begin position="87"/>
        <end position="153"/>
    </location>
</feature>
<dbReference type="AlphaFoldDB" id="A0A1I4AH42"/>
<dbReference type="GO" id="GO:0003746">
    <property type="term" value="F:translation elongation factor activity"/>
    <property type="evidence" value="ECO:0007669"/>
    <property type="project" value="UniProtKB-KW"/>
</dbReference>
<dbReference type="InterPro" id="IPR023459">
    <property type="entry name" value="Tscrpt_elong_fac_GreA/B_fam"/>
</dbReference>
<dbReference type="SUPFAM" id="SSF54534">
    <property type="entry name" value="FKBP-like"/>
    <property type="match status" value="1"/>
</dbReference>
<evidence type="ECO:0000259" key="3">
    <source>
        <dbReference type="Pfam" id="PF01272"/>
    </source>
</evidence>
<dbReference type="Gene3D" id="3.10.50.30">
    <property type="entry name" value="Transcription elongation factor, GreA/GreB, C-terminal domain"/>
    <property type="match status" value="1"/>
</dbReference>
<dbReference type="PANTHER" id="PTHR30437:SF6">
    <property type="entry name" value="TRANSCRIPTION ELONGATION FACTOR GREB"/>
    <property type="match status" value="1"/>
</dbReference>
<dbReference type="PIRSF" id="PIRSF006092">
    <property type="entry name" value="GreA_GreB"/>
    <property type="match status" value="1"/>
</dbReference>
<evidence type="ECO:0000256" key="1">
    <source>
        <dbReference type="SAM" id="Coils"/>
    </source>
</evidence>
<dbReference type="RefSeq" id="WP_149760886.1">
    <property type="nucleotide sequence ID" value="NZ_BSPE01000048.1"/>
</dbReference>
<keyword evidence="5" id="KW-1185">Reference proteome</keyword>
<feature type="coiled-coil region" evidence="1">
    <location>
        <begin position="35"/>
        <end position="62"/>
    </location>
</feature>
<dbReference type="InterPro" id="IPR001437">
    <property type="entry name" value="Tscrpt_elong_fac_GreA/B_C"/>
</dbReference>
<keyword evidence="1" id="KW-0175">Coiled coil</keyword>
<reference evidence="4 5" key="1">
    <citation type="submission" date="2016-10" db="EMBL/GenBank/DDBJ databases">
        <authorList>
            <person name="Varghese N."/>
            <person name="Submissions S."/>
        </authorList>
    </citation>
    <scope>NUCLEOTIDE SEQUENCE [LARGE SCALE GENOMIC DNA]</scope>
    <source>
        <strain evidence="4 5">DSM 21822</strain>
    </source>
</reference>
<name>A0A1I4AH42_9HYPH</name>
<dbReference type="GO" id="GO:0006354">
    <property type="term" value="P:DNA-templated transcription elongation"/>
    <property type="evidence" value="ECO:0007669"/>
    <property type="project" value="TreeGrafter"/>
</dbReference>
<dbReference type="Pfam" id="PF01272">
    <property type="entry name" value="GreA_GreB"/>
    <property type="match status" value="1"/>
</dbReference>
<dbReference type="GO" id="GO:0070063">
    <property type="term" value="F:RNA polymerase binding"/>
    <property type="evidence" value="ECO:0007669"/>
    <property type="project" value="InterPro"/>
</dbReference>